<keyword evidence="8" id="KW-1185">Reference proteome</keyword>
<keyword evidence="3" id="KW-0997">Cell inner membrane</keyword>
<protein>
    <recommendedName>
        <fullName evidence="9">LPLAT superfamily acyltransferase</fullName>
    </recommendedName>
</protein>
<dbReference type="Pfam" id="PF03279">
    <property type="entry name" value="Lip_A_acyltrans"/>
    <property type="match status" value="1"/>
</dbReference>
<evidence type="ECO:0000256" key="5">
    <source>
        <dbReference type="ARBA" id="ARBA00023136"/>
    </source>
</evidence>
<dbReference type="CDD" id="cd07984">
    <property type="entry name" value="LPLAT_LABLAT-like"/>
    <property type="match status" value="1"/>
</dbReference>
<evidence type="ECO:0000256" key="4">
    <source>
        <dbReference type="ARBA" id="ARBA00022679"/>
    </source>
</evidence>
<evidence type="ECO:0008006" key="9">
    <source>
        <dbReference type="Google" id="ProtNLM"/>
    </source>
</evidence>
<keyword evidence="4" id="KW-0808">Transferase</keyword>
<dbReference type="GO" id="GO:0005886">
    <property type="term" value="C:plasma membrane"/>
    <property type="evidence" value="ECO:0007669"/>
    <property type="project" value="UniProtKB-SubCell"/>
</dbReference>
<evidence type="ECO:0000313" key="7">
    <source>
        <dbReference type="EMBL" id="QJR11767.1"/>
    </source>
</evidence>
<dbReference type="Proteomes" id="UP000501534">
    <property type="component" value="Chromosome"/>
</dbReference>
<organism evidence="7 8">
    <name type="scientific">Usitatibacter rugosus</name>
    <dbReference type="NCBI Taxonomy" id="2732067"/>
    <lineage>
        <taxon>Bacteria</taxon>
        <taxon>Pseudomonadati</taxon>
        <taxon>Pseudomonadota</taxon>
        <taxon>Betaproteobacteria</taxon>
        <taxon>Nitrosomonadales</taxon>
        <taxon>Usitatibacteraceae</taxon>
        <taxon>Usitatibacter</taxon>
    </lineage>
</organism>
<keyword evidence="2" id="KW-1003">Cell membrane</keyword>
<dbReference type="InterPro" id="IPR004960">
    <property type="entry name" value="LipA_acyltrans"/>
</dbReference>
<dbReference type="EMBL" id="CP053069">
    <property type="protein sequence ID" value="QJR11767.1"/>
    <property type="molecule type" value="Genomic_DNA"/>
</dbReference>
<proteinExistence type="predicted"/>
<evidence type="ECO:0000256" key="6">
    <source>
        <dbReference type="ARBA" id="ARBA00023315"/>
    </source>
</evidence>
<name>A0A6M4H1P1_9PROT</name>
<gene>
    <name evidence="7" type="ORF">DSM104443_02850</name>
</gene>
<evidence type="ECO:0000256" key="1">
    <source>
        <dbReference type="ARBA" id="ARBA00004533"/>
    </source>
</evidence>
<dbReference type="GO" id="GO:0016746">
    <property type="term" value="F:acyltransferase activity"/>
    <property type="evidence" value="ECO:0007669"/>
    <property type="project" value="UniProtKB-KW"/>
</dbReference>
<dbReference type="PIRSF" id="PIRSF028561">
    <property type="entry name" value="Ac_Trasf"/>
    <property type="match status" value="1"/>
</dbReference>
<keyword evidence="5" id="KW-0472">Membrane</keyword>
<evidence type="ECO:0000256" key="2">
    <source>
        <dbReference type="ARBA" id="ARBA00022475"/>
    </source>
</evidence>
<keyword evidence="6" id="KW-0012">Acyltransferase</keyword>
<sequence>MSTVWRERRERGSRWAMRAFVAIAVHGGRTFSRAVMATTCVYFLATAPEARAASRQFLTRARGKPARLRDALAHLACFGTTLLDRIYLFTGHADRLAIEVEGEDILREKLSHGRGCLLFGSHLGSFELMGVVGSDGRGLPVNVVMNVDAGANIQRILAEQRGGLPYRVIALGTPGAMMAVKECLERGEIVGLLVDRVYGDEAKCELPFLGHPAVFSLAPYQLAAITGAPVVTAYALFLGGNRYRVSFAPLAERIERTRGAPCEGVMPWVQRYVEGLEVRAREAPLNWFNFYDYWAASR</sequence>
<dbReference type="InterPro" id="IPR014548">
    <property type="entry name" value="Ac_Trasf"/>
</dbReference>
<dbReference type="PANTHER" id="PTHR30606:SF9">
    <property type="entry name" value="LIPID A BIOSYNTHESIS LAUROYLTRANSFERASE"/>
    <property type="match status" value="1"/>
</dbReference>
<dbReference type="KEGG" id="uru:DSM104443_02850"/>
<comment type="subcellular location">
    <subcellularLocation>
        <location evidence="1">Cell inner membrane</location>
    </subcellularLocation>
</comment>
<dbReference type="PANTHER" id="PTHR30606">
    <property type="entry name" value="LIPID A BIOSYNTHESIS LAUROYL ACYLTRANSFERASE"/>
    <property type="match status" value="1"/>
</dbReference>
<dbReference type="RefSeq" id="WP_171093372.1">
    <property type="nucleotide sequence ID" value="NZ_CP053069.1"/>
</dbReference>
<reference evidence="7 8" key="1">
    <citation type="submission" date="2020-04" db="EMBL/GenBank/DDBJ databases">
        <title>Usitatibacter rugosus gen. nov., sp. nov. and Usitatibacter palustris sp. nov., novel members of Usitatibacteraceae fam. nov. within the order Nitrosomonadales isolated from soil.</title>
        <authorList>
            <person name="Huber K.J."/>
            <person name="Neumann-Schaal M."/>
            <person name="Geppert A."/>
            <person name="Luckner M."/>
            <person name="Wanner G."/>
            <person name="Overmann J."/>
        </authorList>
    </citation>
    <scope>NUCLEOTIDE SEQUENCE [LARGE SCALE GENOMIC DNA]</scope>
    <source>
        <strain evidence="7 8">0125_3</strain>
    </source>
</reference>
<evidence type="ECO:0000256" key="3">
    <source>
        <dbReference type="ARBA" id="ARBA00022519"/>
    </source>
</evidence>
<dbReference type="GO" id="GO:0009247">
    <property type="term" value="P:glycolipid biosynthetic process"/>
    <property type="evidence" value="ECO:0007669"/>
    <property type="project" value="UniProtKB-ARBA"/>
</dbReference>
<accession>A0A6M4H1P1</accession>
<dbReference type="AlphaFoldDB" id="A0A6M4H1P1"/>
<evidence type="ECO:0000313" key="8">
    <source>
        <dbReference type="Proteomes" id="UP000501534"/>
    </source>
</evidence>